<gene>
    <name evidence="1" type="ORF">UFOVP242_192</name>
</gene>
<name>A0A6J7WYP2_9CAUD</name>
<sequence length="235" mass="27772">MLFFFKEKPVEFTGFVTERFQFANTLNPVVPASKIAPKWWRNVPQSSYNWENMHPDVTVRSCMGIVNTFKTGYIMPLWCDLAINFNETGIKYNFADNASRIDFHGDKQAPGWYTDYVIMKIVSPWLFHISHDIKVLYSYPWYHFAEPSPYYQPYGINDNIQGIFESHQFMLLKKEQKQVMLNAGMPLAHIIPLTERRIKFKTEVISEQEYEKKRQNIATKPAFLRRGITLRKQLK</sequence>
<evidence type="ECO:0000313" key="1">
    <source>
        <dbReference type="EMBL" id="CAB5221978.1"/>
    </source>
</evidence>
<dbReference type="EMBL" id="LR798294">
    <property type="protein sequence ID" value="CAB5221978.1"/>
    <property type="molecule type" value="Genomic_DNA"/>
</dbReference>
<accession>A0A6J7WYP2</accession>
<organism evidence="1">
    <name type="scientific">uncultured Caudovirales phage</name>
    <dbReference type="NCBI Taxonomy" id="2100421"/>
    <lineage>
        <taxon>Viruses</taxon>
        <taxon>Duplodnaviria</taxon>
        <taxon>Heunggongvirae</taxon>
        <taxon>Uroviricota</taxon>
        <taxon>Caudoviricetes</taxon>
        <taxon>Peduoviridae</taxon>
        <taxon>Maltschvirus</taxon>
        <taxon>Maltschvirus maltsch</taxon>
    </lineage>
</organism>
<proteinExistence type="predicted"/>
<protein>
    <submittedName>
        <fullName evidence="1">Uncharacterized protein</fullName>
    </submittedName>
</protein>
<reference evidence="1" key="1">
    <citation type="submission" date="2020-05" db="EMBL/GenBank/DDBJ databases">
        <authorList>
            <person name="Chiriac C."/>
            <person name="Salcher M."/>
            <person name="Ghai R."/>
            <person name="Kavagutti S V."/>
        </authorList>
    </citation>
    <scope>NUCLEOTIDE SEQUENCE</scope>
</reference>